<dbReference type="InterPro" id="IPR003495">
    <property type="entry name" value="CobW/HypB/UreG_nucleotide-bd"/>
</dbReference>
<dbReference type="GO" id="GO:0016787">
    <property type="term" value="F:hydrolase activity"/>
    <property type="evidence" value="ECO:0007669"/>
    <property type="project" value="UniProtKB-KW"/>
</dbReference>
<dbReference type="Gene3D" id="3.30.1220.10">
    <property type="entry name" value="CobW-like, C-terminal domain"/>
    <property type="match status" value="1"/>
</dbReference>
<name>A0AAE0EX32_9CHLO</name>
<evidence type="ECO:0000256" key="2">
    <source>
        <dbReference type="ARBA" id="ARBA00022801"/>
    </source>
</evidence>
<gene>
    <name evidence="8" type="ORF">CYMTET_46976</name>
</gene>
<feature type="region of interest" description="Disordered" evidence="6">
    <location>
        <begin position="317"/>
        <end position="342"/>
    </location>
</feature>
<protein>
    <recommendedName>
        <fullName evidence="7">CobW C-terminal domain-containing protein</fullName>
    </recommendedName>
</protein>
<evidence type="ECO:0000256" key="1">
    <source>
        <dbReference type="ARBA" id="ARBA00022741"/>
    </source>
</evidence>
<accession>A0AAE0EX32</accession>
<dbReference type="PANTHER" id="PTHR43603">
    <property type="entry name" value="COBW DOMAIN-CONTAINING PROTEIN DDB_G0274527"/>
    <property type="match status" value="1"/>
</dbReference>
<dbReference type="InterPro" id="IPR051927">
    <property type="entry name" value="Zn_Chap_cDPG_Synth"/>
</dbReference>
<dbReference type="SUPFAM" id="SSF52540">
    <property type="entry name" value="P-loop containing nucleoside triphosphate hydrolases"/>
    <property type="match status" value="1"/>
</dbReference>
<comment type="catalytic activity">
    <reaction evidence="5">
        <text>GTP + H2O = GDP + phosphate + H(+)</text>
        <dbReference type="Rhea" id="RHEA:19669"/>
        <dbReference type="ChEBI" id="CHEBI:15377"/>
        <dbReference type="ChEBI" id="CHEBI:15378"/>
        <dbReference type="ChEBI" id="CHEBI:37565"/>
        <dbReference type="ChEBI" id="CHEBI:43474"/>
        <dbReference type="ChEBI" id="CHEBI:58189"/>
    </reaction>
    <physiologicalReaction direction="left-to-right" evidence="5">
        <dbReference type="Rhea" id="RHEA:19670"/>
    </physiologicalReaction>
</comment>
<dbReference type="InterPro" id="IPR036627">
    <property type="entry name" value="CobW-likC_sf"/>
</dbReference>
<comment type="similarity">
    <text evidence="4">Belongs to the SIMIBI class G3E GTPase family. ZNG1 subfamily.</text>
</comment>
<dbReference type="AlphaFoldDB" id="A0AAE0EX32"/>
<evidence type="ECO:0000256" key="6">
    <source>
        <dbReference type="SAM" id="MobiDB-lite"/>
    </source>
</evidence>
<dbReference type="CDD" id="cd03112">
    <property type="entry name" value="CobW-like"/>
    <property type="match status" value="1"/>
</dbReference>
<evidence type="ECO:0000313" key="9">
    <source>
        <dbReference type="Proteomes" id="UP001190700"/>
    </source>
</evidence>
<evidence type="ECO:0000256" key="5">
    <source>
        <dbReference type="ARBA" id="ARBA00049117"/>
    </source>
</evidence>
<evidence type="ECO:0000259" key="7">
    <source>
        <dbReference type="SMART" id="SM00833"/>
    </source>
</evidence>
<comment type="caution">
    <text evidence="8">The sequence shown here is derived from an EMBL/GenBank/DDBJ whole genome shotgun (WGS) entry which is preliminary data.</text>
</comment>
<evidence type="ECO:0000313" key="8">
    <source>
        <dbReference type="EMBL" id="KAK3243367.1"/>
    </source>
</evidence>
<dbReference type="Pfam" id="PF02492">
    <property type="entry name" value="cobW"/>
    <property type="match status" value="1"/>
</dbReference>
<keyword evidence="1" id="KW-0547">Nucleotide-binding</keyword>
<dbReference type="InterPro" id="IPR011629">
    <property type="entry name" value="CobW-like_C"/>
</dbReference>
<feature type="domain" description="CobW C-terminal" evidence="7">
    <location>
        <begin position="282"/>
        <end position="446"/>
    </location>
</feature>
<organism evidence="8 9">
    <name type="scientific">Cymbomonas tetramitiformis</name>
    <dbReference type="NCBI Taxonomy" id="36881"/>
    <lineage>
        <taxon>Eukaryota</taxon>
        <taxon>Viridiplantae</taxon>
        <taxon>Chlorophyta</taxon>
        <taxon>Pyramimonadophyceae</taxon>
        <taxon>Pyramimonadales</taxon>
        <taxon>Pyramimonadaceae</taxon>
        <taxon>Cymbomonas</taxon>
    </lineage>
</organism>
<dbReference type="GO" id="GO:0000166">
    <property type="term" value="F:nucleotide binding"/>
    <property type="evidence" value="ECO:0007669"/>
    <property type="project" value="UniProtKB-KW"/>
</dbReference>
<dbReference type="EMBL" id="LGRX02032940">
    <property type="protein sequence ID" value="KAK3243367.1"/>
    <property type="molecule type" value="Genomic_DNA"/>
</dbReference>
<reference evidence="8 9" key="1">
    <citation type="journal article" date="2015" name="Genome Biol. Evol.">
        <title>Comparative Genomics of a Bacterivorous Green Alga Reveals Evolutionary Causalities and Consequences of Phago-Mixotrophic Mode of Nutrition.</title>
        <authorList>
            <person name="Burns J.A."/>
            <person name="Paasch A."/>
            <person name="Narechania A."/>
            <person name="Kim E."/>
        </authorList>
    </citation>
    <scope>NUCLEOTIDE SEQUENCE [LARGE SCALE GENOMIC DNA]</scope>
    <source>
        <strain evidence="8 9">PLY_AMNH</strain>
    </source>
</reference>
<dbReference type="SUPFAM" id="SSF90002">
    <property type="entry name" value="Hypothetical protein YjiA, C-terminal domain"/>
    <property type="match status" value="1"/>
</dbReference>
<keyword evidence="9" id="KW-1185">Reference proteome</keyword>
<dbReference type="Gene3D" id="3.40.50.300">
    <property type="entry name" value="P-loop containing nucleotide triphosphate hydrolases"/>
    <property type="match status" value="1"/>
</dbReference>
<dbReference type="Pfam" id="PF07683">
    <property type="entry name" value="CobW_C"/>
    <property type="match status" value="1"/>
</dbReference>
<evidence type="ECO:0000256" key="4">
    <source>
        <dbReference type="ARBA" id="ARBA00034320"/>
    </source>
</evidence>
<proteinExistence type="inferred from homology"/>
<evidence type="ECO:0000256" key="3">
    <source>
        <dbReference type="ARBA" id="ARBA00023186"/>
    </source>
</evidence>
<keyword evidence="2" id="KW-0378">Hydrolase</keyword>
<keyword evidence="3" id="KW-0143">Chaperone</keyword>
<sequence length="590" mass="64494">MTIHPVPVTLLSGFLGAGKTTLLKHILTNRDGLRVAVLVNDMAELNIDAELIHGSKLLRGEEKMVELQNGCICCTLREDLVLALASLAKEQPPYDAIIVESTGVSEPQQVAETFTFDVGSFDKGEHSDPGAAAVLREMKVSGAHRLNDIAKLDTCVTVVDCAALTGDLTSTATLIERYGKAQVDDADNRNLTDLLIDQLEFADVIILNKTDLVSQLEADTLEAAVRKLNPGAKITRSQNSVVPLCEVLKTNLFSLEKAQESAGWLKVLQGEEITPETEEYGIGSFVYRARTPFHPARLHAFLQDHFKIDYETQLTTGGQHSQEAAAKSLPNDHGDNSPEAGTRLTALAPKSADLGQIMRVKGNVWLAGRDNARGGLQIAGRVGLLMCLGPWAAAVPQHAWPPLGSDARKEFDKGLHPVLLDRRQELVFIGRDMQKDRLVAALDACLMQKDEAAQRIEGFIRDEANQAQSRKKRQSRKNAVAGHLWKLGCHVDSSNIPEWPTSFNLEGNDVQGLESESDALSNFPRGSHVVLVKLLARPELNDMTGKVIKEFDKKTKRVGIEVDGEVEGEHGKLVVALKLANLMPITWHEA</sequence>
<dbReference type="Proteomes" id="UP001190700">
    <property type="component" value="Unassembled WGS sequence"/>
</dbReference>
<dbReference type="InterPro" id="IPR027417">
    <property type="entry name" value="P-loop_NTPase"/>
</dbReference>
<dbReference type="PANTHER" id="PTHR43603:SF1">
    <property type="entry name" value="ZINC-REGULATED GTPASE METALLOPROTEIN ACTIVATOR 1"/>
    <property type="match status" value="1"/>
</dbReference>
<dbReference type="SMART" id="SM00833">
    <property type="entry name" value="CobW_C"/>
    <property type="match status" value="1"/>
</dbReference>